<dbReference type="EMBL" id="JTDV01000010">
    <property type="protein sequence ID" value="KJD32089.1"/>
    <property type="molecule type" value="Genomic_DNA"/>
</dbReference>
<dbReference type="InterPro" id="IPR000917">
    <property type="entry name" value="Sulfatase_N"/>
</dbReference>
<comment type="subcellular location">
    <subcellularLocation>
        <location evidence="1">Cell membrane</location>
        <topology evidence="1">Multi-pass membrane protein</topology>
    </subcellularLocation>
</comment>
<evidence type="ECO:0000256" key="5">
    <source>
        <dbReference type="ARBA" id="ARBA00022989"/>
    </source>
</evidence>
<evidence type="ECO:0000256" key="6">
    <source>
        <dbReference type="ARBA" id="ARBA00023136"/>
    </source>
</evidence>
<proteinExistence type="predicted"/>
<evidence type="ECO:0000256" key="4">
    <source>
        <dbReference type="ARBA" id="ARBA00022692"/>
    </source>
</evidence>
<sequence length="552" mass="63969">MWFLYLKTMLLVKAIRCKQVMSKFFKIFSKYLLLILVAILFECVFSKLALSLVLNLVENILFAIVLICPLYCFGNNKLKSYYLNVSFVVFSVFLFVETAFYYLFKTIFTESAIFVAFDTNSEETKEFIGFYFDTPIIVLGISLLVVTLFLLTKLNKLSLQFPRIATKMSLLAFGIIILLKFSGLIIYNLPFMIARSAVGYHIESSKLGDYAKDKMGSFTNVERSIKIYGEEIYVVIVGESTARSHLGIYGYYRNTTPLLDAMKDELTIYNKVISPDTYTIASLTKVLTLGNYENPDAKYNGSIIQLLNQAGFKTYWISAQKPLGANDSYVTKIGMGASESYFLNIKNAKEKTLYDEVLVKKMHEVLQDKNDKKVVFLHTLGTHMNYKYRYPEHYNVFKDIPRSKFKKDVIYSQINAYDNAVRYTDYIVKSVIESVKSKNVTSAVLYFSDHGEEVYDDIEFSGHFRDMVRTKNVYEIPFVLWQSEKYKQNRNLFSNQDRKYMSDDLFHSMADLFCIKAKDVDSSRSIFSEHLRERTRIVFDTLDYDAYFKTGD</sequence>
<feature type="transmembrane region" description="Helical" evidence="7">
    <location>
        <begin position="164"/>
        <end position="187"/>
    </location>
</feature>
<organism evidence="10 11">
    <name type="scientific">Neotamlana nanhaiensis</name>
    <dbReference type="NCBI Taxonomy" id="1382798"/>
    <lineage>
        <taxon>Bacteria</taxon>
        <taxon>Pseudomonadati</taxon>
        <taxon>Bacteroidota</taxon>
        <taxon>Flavobacteriia</taxon>
        <taxon>Flavobacteriales</taxon>
        <taxon>Flavobacteriaceae</taxon>
        <taxon>Neotamlana</taxon>
    </lineage>
</organism>
<dbReference type="EMBL" id="JTDV01000010">
    <property type="protein sequence ID" value="KJD32251.1"/>
    <property type="molecule type" value="Genomic_DNA"/>
</dbReference>
<dbReference type="AlphaFoldDB" id="A0A0D7VZJ6"/>
<evidence type="ECO:0000259" key="8">
    <source>
        <dbReference type="Pfam" id="PF00884"/>
    </source>
</evidence>
<dbReference type="GO" id="GO:0005886">
    <property type="term" value="C:plasma membrane"/>
    <property type="evidence" value="ECO:0007669"/>
    <property type="project" value="UniProtKB-SubCell"/>
</dbReference>
<evidence type="ECO:0000256" key="2">
    <source>
        <dbReference type="ARBA" id="ARBA00022475"/>
    </source>
</evidence>
<dbReference type="Gene3D" id="3.40.720.10">
    <property type="entry name" value="Alkaline Phosphatase, subunit A"/>
    <property type="match status" value="1"/>
</dbReference>
<evidence type="ECO:0000313" key="11">
    <source>
        <dbReference type="Proteomes" id="UP000032361"/>
    </source>
</evidence>
<dbReference type="GO" id="GO:0009244">
    <property type="term" value="P:lipopolysaccharide core region biosynthetic process"/>
    <property type="evidence" value="ECO:0007669"/>
    <property type="project" value="TreeGrafter"/>
</dbReference>
<feature type="transmembrane region" description="Helical" evidence="7">
    <location>
        <begin position="128"/>
        <end position="152"/>
    </location>
</feature>
<dbReference type="CDD" id="cd16017">
    <property type="entry name" value="LptA"/>
    <property type="match status" value="1"/>
</dbReference>
<evidence type="ECO:0000256" key="1">
    <source>
        <dbReference type="ARBA" id="ARBA00004651"/>
    </source>
</evidence>
<keyword evidence="6 7" id="KW-0472">Membrane</keyword>
<reference evidence="10 11" key="1">
    <citation type="journal article" date="2015" name="Antonie Van Leeuwenhoek">
        <title>Tamlana nanhaiensis sp. nov., isolated from surface seawater collected from the South China Sea.</title>
        <authorList>
            <person name="Liu X."/>
            <person name="Lai Q."/>
            <person name="Du Y."/>
            <person name="Li G."/>
            <person name="Sun F."/>
            <person name="Shao Z."/>
        </authorList>
    </citation>
    <scope>NUCLEOTIDE SEQUENCE [LARGE SCALE GENOMIC DNA]</scope>
    <source>
        <strain evidence="10 11">FHC16</strain>
    </source>
</reference>
<dbReference type="GO" id="GO:0016776">
    <property type="term" value="F:phosphotransferase activity, phosphate group as acceptor"/>
    <property type="evidence" value="ECO:0007669"/>
    <property type="project" value="TreeGrafter"/>
</dbReference>
<name>A0A0D7VZJ6_9FLAO</name>
<comment type="caution">
    <text evidence="10">The sequence shown here is derived from an EMBL/GenBank/DDBJ whole genome shotgun (WGS) entry which is preliminary data.</text>
</comment>
<dbReference type="InterPro" id="IPR040423">
    <property type="entry name" value="PEA_transferase"/>
</dbReference>
<feature type="domain" description="Sulfatase N-terminal" evidence="8">
    <location>
        <begin position="233"/>
        <end position="513"/>
    </location>
</feature>
<dbReference type="PANTHER" id="PTHR30443">
    <property type="entry name" value="INNER MEMBRANE PROTEIN"/>
    <property type="match status" value="1"/>
</dbReference>
<evidence type="ECO:0000256" key="7">
    <source>
        <dbReference type="SAM" id="Phobius"/>
    </source>
</evidence>
<keyword evidence="11" id="KW-1185">Reference proteome</keyword>
<keyword evidence="4 7" id="KW-0812">Transmembrane</keyword>
<keyword evidence="3" id="KW-0808">Transferase</keyword>
<feature type="transmembrane region" description="Helical" evidence="7">
    <location>
        <begin position="81"/>
        <end position="104"/>
    </location>
</feature>
<keyword evidence="5 7" id="KW-1133">Transmembrane helix</keyword>
<protein>
    <recommendedName>
        <fullName evidence="8">Sulfatase N-terminal domain-containing protein</fullName>
    </recommendedName>
</protein>
<keyword evidence="2" id="KW-1003">Cell membrane</keyword>
<dbReference type="STRING" id="1382798.PK35_10785"/>
<dbReference type="InterPro" id="IPR017850">
    <property type="entry name" value="Alkaline_phosphatase_core_sf"/>
</dbReference>
<evidence type="ECO:0000313" key="9">
    <source>
        <dbReference type="EMBL" id="KJD32089.1"/>
    </source>
</evidence>
<accession>A0A0D7VZJ6</accession>
<dbReference type="Proteomes" id="UP000032361">
    <property type="component" value="Unassembled WGS sequence"/>
</dbReference>
<dbReference type="PATRIC" id="fig|1382798.3.peg.714"/>
<dbReference type="SUPFAM" id="SSF53649">
    <property type="entry name" value="Alkaline phosphatase-like"/>
    <property type="match status" value="1"/>
</dbReference>
<dbReference type="InterPro" id="IPR058130">
    <property type="entry name" value="PEA_transf_C"/>
</dbReference>
<gene>
    <name evidence="9" type="ORF">PK35_10785</name>
    <name evidence="10" type="ORF">PK35_11670</name>
</gene>
<dbReference type="PANTHER" id="PTHR30443:SF2">
    <property type="entry name" value="PHOSPHOETHANOLAMINE TRANSFERASE EPTC"/>
    <property type="match status" value="1"/>
</dbReference>
<feature type="transmembrane region" description="Helical" evidence="7">
    <location>
        <begin position="56"/>
        <end position="74"/>
    </location>
</feature>
<evidence type="ECO:0000256" key="3">
    <source>
        <dbReference type="ARBA" id="ARBA00022679"/>
    </source>
</evidence>
<dbReference type="Pfam" id="PF00884">
    <property type="entry name" value="Sulfatase"/>
    <property type="match status" value="1"/>
</dbReference>
<evidence type="ECO:0000313" key="10">
    <source>
        <dbReference type="EMBL" id="KJD32251.1"/>
    </source>
</evidence>